<dbReference type="GO" id="GO:0045892">
    <property type="term" value="P:negative regulation of DNA-templated transcription"/>
    <property type="evidence" value="ECO:0007669"/>
    <property type="project" value="TreeGrafter"/>
</dbReference>
<evidence type="ECO:0000313" key="6">
    <source>
        <dbReference type="EMBL" id="RNL50398.1"/>
    </source>
</evidence>
<evidence type="ECO:0000259" key="5">
    <source>
        <dbReference type="PROSITE" id="PS51078"/>
    </source>
</evidence>
<dbReference type="SUPFAM" id="SSF46785">
    <property type="entry name" value="Winged helix' DNA-binding domain"/>
    <property type="match status" value="1"/>
</dbReference>
<dbReference type="AlphaFoldDB" id="A0A3N0BNQ1"/>
<dbReference type="InterPro" id="IPR029016">
    <property type="entry name" value="GAF-like_dom_sf"/>
</dbReference>
<feature type="domain" description="HTH iclR-type" evidence="4">
    <location>
        <begin position="4"/>
        <end position="63"/>
    </location>
</feature>
<feature type="domain" description="IclR-ED" evidence="5">
    <location>
        <begin position="64"/>
        <end position="245"/>
    </location>
</feature>
<accession>A0A3N0BNQ1</accession>
<sequence>MATHTSFERGLMILSAIAEAGDTTVESVALELGIPVSTTYRYFHQLKAHGFVQEDSGIYRPGHALLALSGRHLTQSHLAEVGTAVLKGIVDAVGETAVLVIRVGTQAMCLRRAEPDKAIKYTFAVNELLPLTAGAGPRTLLAWAPADVVRQVLGGSLPRYTDNSPSAEQIQLSLAQIRANGWVVSRGELDPGAVSVAVPVMLDGEAVCALNVAGPESRCGSRSWLNSTLNSMNEAAENLAASLGSLASRRTTREVSDDARNSA</sequence>
<keyword evidence="2" id="KW-0238">DNA-binding</keyword>
<dbReference type="OrthoDB" id="3632743at2"/>
<dbReference type="InterPro" id="IPR036390">
    <property type="entry name" value="WH_DNA-bd_sf"/>
</dbReference>
<dbReference type="Proteomes" id="UP000273807">
    <property type="component" value="Unassembled WGS sequence"/>
</dbReference>
<dbReference type="PROSITE" id="PS51077">
    <property type="entry name" value="HTH_ICLR"/>
    <property type="match status" value="1"/>
</dbReference>
<evidence type="ECO:0000256" key="3">
    <source>
        <dbReference type="ARBA" id="ARBA00023163"/>
    </source>
</evidence>
<evidence type="ECO:0000256" key="2">
    <source>
        <dbReference type="ARBA" id="ARBA00023125"/>
    </source>
</evidence>
<evidence type="ECO:0000259" key="4">
    <source>
        <dbReference type="PROSITE" id="PS51077"/>
    </source>
</evidence>
<dbReference type="PANTHER" id="PTHR30136">
    <property type="entry name" value="HELIX-TURN-HELIX TRANSCRIPTIONAL REGULATOR, ICLR FAMILY"/>
    <property type="match status" value="1"/>
</dbReference>
<dbReference type="Gene3D" id="3.30.450.40">
    <property type="match status" value="1"/>
</dbReference>
<dbReference type="SMART" id="SM00346">
    <property type="entry name" value="HTH_ICLR"/>
    <property type="match status" value="1"/>
</dbReference>
<proteinExistence type="predicted"/>
<dbReference type="InterPro" id="IPR050707">
    <property type="entry name" value="HTH_MetabolicPath_Reg"/>
</dbReference>
<dbReference type="Pfam" id="PF09339">
    <property type="entry name" value="HTH_IclR"/>
    <property type="match status" value="1"/>
</dbReference>
<dbReference type="EMBL" id="RBED01000135">
    <property type="protein sequence ID" value="RNL50398.1"/>
    <property type="molecule type" value="Genomic_DNA"/>
</dbReference>
<comment type="caution">
    <text evidence="6">The sequence shown here is derived from an EMBL/GenBank/DDBJ whole genome shotgun (WGS) entry which is preliminary data.</text>
</comment>
<dbReference type="InterPro" id="IPR005471">
    <property type="entry name" value="Tscrpt_reg_IclR_N"/>
</dbReference>
<reference evidence="6 7" key="1">
    <citation type="submission" date="2018-10" db="EMBL/GenBank/DDBJ databases">
        <title>Genome sequencing of Arthrobacter oryzae TNB02.</title>
        <authorList>
            <person name="Cho Y.-J."/>
            <person name="Cho A."/>
            <person name="Kim O.-S."/>
        </authorList>
    </citation>
    <scope>NUCLEOTIDE SEQUENCE [LARGE SCALE GENOMIC DNA]</scope>
    <source>
        <strain evidence="6 7">TNB02</strain>
    </source>
</reference>
<keyword evidence="7" id="KW-1185">Reference proteome</keyword>
<protein>
    <submittedName>
        <fullName evidence="6">IclR family transcriptional regulator</fullName>
    </submittedName>
</protein>
<dbReference type="Gene3D" id="1.10.10.10">
    <property type="entry name" value="Winged helix-like DNA-binding domain superfamily/Winged helix DNA-binding domain"/>
    <property type="match status" value="1"/>
</dbReference>
<dbReference type="SUPFAM" id="SSF55781">
    <property type="entry name" value="GAF domain-like"/>
    <property type="match status" value="1"/>
</dbReference>
<dbReference type="InterPro" id="IPR014757">
    <property type="entry name" value="Tscrpt_reg_IclR_C"/>
</dbReference>
<dbReference type="RefSeq" id="WP_123256571.1">
    <property type="nucleotide sequence ID" value="NZ_RBED01000135.1"/>
</dbReference>
<keyword evidence="3" id="KW-0804">Transcription</keyword>
<dbReference type="PANTHER" id="PTHR30136:SF24">
    <property type="entry name" value="HTH-TYPE TRANSCRIPTIONAL REPRESSOR ALLR"/>
    <property type="match status" value="1"/>
</dbReference>
<evidence type="ECO:0000256" key="1">
    <source>
        <dbReference type="ARBA" id="ARBA00023015"/>
    </source>
</evidence>
<dbReference type="Pfam" id="PF01614">
    <property type="entry name" value="IclR_C"/>
    <property type="match status" value="1"/>
</dbReference>
<dbReference type="GO" id="GO:0003700">
    <property type="term" value="F:DNA-binding transcription factor activity"/>
    <property type="evidence" value="ECO:0007669"/>
    <property type="project" value="TreeGrafter"/>
</dbReference>
<keyword evidence="1" id="KW-0805">Transcription regulation</keyword>
<dbReference type="InterPro" id="IPR036388">
    <property type="entry name" value="WH-like_DNA-bd_sf"/>
</dbReference>
<name>A0A3N0BNQ1_9MICC</name>
<dbReference type="GO" id="GO:0003677">
    <property type="term" value="F:DNA binding"/>
    <property type="evidence" value="ECO:0007669"/>
    <property type="project" value="UniProtKB-KW"/>
</dbReference>
<organism evidence="6 7">
    <name type="scientific">Arthrobacter oryzae</name>
    <dbReference type="NCBI Taxonomy" id="409290"/>
    <lineage>
        <taxon>Bacteria</taxon>
        <taxon>Bacillati</taxon>
        <taxon>Actinomycetota</taxon>
        <taxon>Actinomycetes</taxon>
        <taxon>Micrococcales</taxon>
        <taxon>Micrococcaceae</taxon>
        <taxon>Arthrobacter</taxon>
    </lineage>
</organism>
<dbReference type="PROSITE" id="PS51078">
    <property type="entry name" value="ICLR_ED"/>
    <property type="match status" value="1"/>
</dbReference>
<evidence type="ECO:0000313" key="7">
    <source>
        <dbReference type="Proteomes" id="UP000273807"/>
    </source>
</evidence>
<gene>
    <name evidence="6" type="ORF">D7003_16760</name>
</gene>